<dbReference type="OrthoDB" id="10667187at2759"/>
<keyword evidence="3" id="KW-1185">Reference proteome</keyword>
<evidence type="ECO:0000313" key="3">
    <source>
        <dbReference type="Proteomes" id="UP000756921"/>
    </source>
</evidence>
<evidence type="ECO:0000256" key="1">
    <source>
        <dbReference type="SAM" id="MobiDB-lite"/>
    </source>
</evidence>
<accession>A0A9P6GQB7</accession>
<dbReference type="Proteomes" id="UP000756921">
    <property type="component" value="Unassembled WGS sequence"/>
</dbReference>
<gene>
    <name evidence="2" type="ORF">PMIN01_03557</name>
</gene>
<organism evidence="2 3">
    <name type="scientific">Paraphaeosphaeria minitans</name>
    <dbReference type="NCBI Taxonomy" id="565426"/>
    <lineage>
        <taxon>Eukaryota</taxon>
        <taxon>Fungi</taxon>
        <taxon>Dikarya</taxon>
        <taxon>Ascomycota</taxon>
        <taxon>Pezizomycotina</taxon>
        <taxon>Dothideomycetes</taxon>
        <taxon>Pleosporomycetidae</taxon>
        <taxon>Pleosporales</taxon>
        <taxon>Massarineae</taxon>
        <taxon>Didymosphaeriaceae</taxon>
        <taxon>Paraphaeosphaeria</taxon>
    </lineage>
</organism>
<evidence type="ECO:0000313" key="2">
    <source>
        <dbReference type="EMBL" id="KAF9738274.1"/>
    </source>
</evidence>
<proteinExistence type="predicted"/>
<dbReference type="EMBL" id="WJXW01000003">
    <property type="protein sequence ID" value="KAF9738274.1"/>
    <property type="molecule type" value="Genomic_DNA"/>
</dbReference>
<reference evidence="2" key="1">
    <citation type="journal article" date="2020" name="Mol. Plant Microbe Interact.">
        <title>Genome Sequence of the Biocontrol Agent Coniothyrium minitans strain Conio (IMI 134523).</title>
        <authorList>
            <person name="Patel D."/>
            <person name="Shittu T.A."/>
            <person name="Baroncelli R."/>
            <person name="Muthumeenakshi S."/>
            <person name="Osborne T.H."/>
            <person name="Janganan T.K."/>
            <person name="Sreenivasaprasad S."/>
        </authorList>
    </citation>
    <scope>NUCLEOTIDE SEQUENCE</scope>
    <source>
        <strain evidence="2">Conio</strain>
    </source>
</reference>
<protein>
    <submittedName>
        <fullName evidence="2">Uncharacterized protein</fullName>
    </submittedName>
</protein>
<feature type="compositionally biased region" description="Polar residues" evidence="1">
    <location>
        <begin position="109"/>
        <end position="118"/>
    </location>
</feature>
<comment type="caution">
    <text evidence="2">The sequence shown here is derived from an EMBL/GenBank/DDBJ whole genome shotgun (WGS) entry which is preliminary data.</text>
</comment>
<dbReference type="AlphaFoldDB" id="A0A9P6GQB7"/>
<feature type="region of interest" description="Disordered" evidence="1">
    <location>
        <begin position="98"/>
        <end position="126"/>
    </location>
</feature>
<sequence>MTTTTTTDTITLMVPIIAKPSLTLRAGDAARSRSKSQNMLPTINITIANEFVEETLSVITTSSQVGHINPYLIQNHHSPMASAYTLTAHQSARSITPPSIPILRVNGQRPASSGSVSRKPSALRPGHRRVVSLPADMIRPPRPLTDGPMGYTYTPTASRFSEKLEFFLPPEYYVRHETSNMSLVVSVCGPTEKQVIVCTPGAAHAMGVKKKKDCILKGARKAWLFFRKRVY</sequence>
<name>A0A9P6GQB7_9PLEO</name>